<comment type="similarity">
    <text evidence="2 8">Belongs to the auxin efflux carrier (TC 2.A.69.1) family.</text>
</comment>
<feature type="transmembrane region" description="Helical" evidence="8">
    <location>
        <begin position="625"/>
        <end position="645"/>
    </location>
</feature>
<sequence length="648" mass="70007">MITLADFYHVMTAVVPLYVAMILAYGSVKWWKIFSPDQCSGINRFVALFAVPLLSFHFISTNNPYAMNMRFIAADTLQKLMVLALLTAWANLSRRGSLEWTITLFSLSTLPNTLVMGIPLLKGMYGDFSGSLMVQIVVLQCIIWYTLMLFMFEYRGAKLLITEQFPDTAGSIASIAVDSDVMSLDGRRDMLETEAEIKEDGKLHVTVRRSNASRSDIYSRRSQGFSTTTPRPSNLTNAEIYSLQSSRNPTPRGSSFNHTDFYSMVGRSSNFGASDAFGVVAAGVPRGPNTPRPSNYEEEHGGAAAPAAAAAANPAAAAGAGKPRYHYQMPANGGTAHYPAPNPCVFSPAGPTPLAPKAAVASARKTANGQAHLLKPEEGGVTKDLHMYVWSSSASPVSDVFGNNQEYALHAAADPAANAAVKDVRLAVSPGKVKENRDDYMAERDEFSFGNRGMMDRDGDHDGGDEKMHEPTTKVGRATAMPPTSVMTRLILIMVWRKLIRNPNTYSSLIGLTWSLVSFKWHVQMPAIISKSISILSDAGLGMAMFSLGLFMALQPRIIACGNRVAGFSMAVRFLAGPAVMAAASIAVGLRGALLHVAIVQAALPQGIVPFVFSKEYNVHPDILSTGVIFGMLIALPITLVYYIVLGL</sequence>
<organism evidence="10">
    <name type="scientific">Agave tequilana</name>
    <name type="common">Tequila agave</name>
    <dbReference type="NCBI Taxonomy" id="386106"/>
    <lineage>
        <taxon>Eukaryota</taxon>
        <taxon>Viridiplantae</taxon>
        <taxon>Streptophyta</taxon>
        <taxon>Embryophyta</taxon>
        <taxon>Tracheophyta</taxon>
        <taxon>Spermatophyta</taxon>
        <taxon>Magnoliopsida</taxon>
        <taxon>Liliopsida</taxon>
        <taxon>Asparagales</taxon>
        <taxon>Asparagaceae</taxon>
        <taxon>Agavoideae</taxon>
        <taxon>Agave</taxon>
    </lineage>
</organism>
<keyword evidence="6 8" id="KW-0472">Membrane</keyword>
<evidence type="ECO:0000256" key="9">
    <source>
        <dbReference type="SAM" id="MobiDB-lite"/>
    </source>
</evidence>
<feature type="transmembrane region" description="Helical" evidence="8">
    <location>
        <begin position="40"/>
        <end position="59"/>
    </location>
</feature>
<evidence type="ECO:0000256" key="5">
    <source>
        <dbReference type="ARBA" id="ARBA00022989"/>
    </source>
</evidence>
<name>A0A0H3V2K9_AGATE</name>
<dbReference type="NCBIfam" id="TIGR00946">
    <property type="entry name" value="2a69"/>
    <property type="match status" value="1"/>
</dbReference>
<feature type="transmembrane region" description="Helical" evidence="8">
    <location>
        <begin position="593"/>
        <end position="613"/>
    </location>
</feature>
<evidence type="ECO:0000256" key="3">
    <source>
        <dbReference type="ARBA" id="ARBA00022448"/>
    </source>
</evidence>
<feature type="region of interest" description="Disordered" evidence="9">
    <location>
        <begin position="451"/>
        <end position="470"/>
    </location>
</feature>
<dbReference type="GO" id="GO:0010329">
    <property type="term" value="F:auxin efflux transmembrane transporter activity"/>
    <property type="evidence" value="ECO:0007669"/>
    <property type="project" value="TreeGrafter"/>
</dbReference>
<feature type="region of interest" description="Disordered" evidence="9">
    <location>
        <begin position="285"/>
        <end position="308"/>
    </location>
</feature>
<dbReference type="PANTHER" id="PTHR31752:SF18">
    <property type="entry name" value="AUXIN EFFLUX CARRIER COMPONENT 1"/>
    <property type="match status" value="1"/>
</dbReference>
<reference evidence="10" key="1">
    <citation type="journal article" date="2015" name="J. Exp. Bot.">
        <title>Functionally different PIN proteins control auxin flux during bulbil development in Agave tequilana.</title>
        <authorList>
            <person name="Abraham Juarez M.J."/>
            <person name="Hernandez Cardenas R."/>
            <person name="Santoyo Villa J.N."/>
            <person name="O'Connor D."/>
            <person name="Sluis A."/>
            <person name="Hake S."/>
            <person name="Ordaz-Ortiz J."/>
            <person name="Terry L."/>
            <person name="Simpson J."/>
        </authorList>
    </citation>
    <scope>NUCLEOTIDE SEQUENCE</scope>
</reference>
<protein>
    <recommendedName>
        <fullName evidence="8">Auxin efflux carrier component</fullName>
    </recommendedName>
</protein>
<dbReference type="PANTHER" id="PTHR31752">
    <property type="entry name" value="AUXIN EFFLUX CARRIER COMPONENT 1B-RELATED"/>
    <property type="match status" value="1"/>
</dbReference>
<dbReference type="InterPro" id="IPR051107">
    <property type="entry name" value="Auxin_Efflux_Carrier"/>
</dbReference>
<keyword evidence="3 8" id="KW-0813">Transport</keyword>
<dbReference type="InterPro" id="IPR014024">
    <property type="entry name" value="Auxin_eff_plant"/>
</dbReference>
<feature type="transmembrane region" description="Helical" evidence="8">
    <location>
        <begin position="566"/>
        <end position="587"/>
    </location>
</feature>
<dbReference type="EMBL" id="KJ676663">
    <property type="protein sequence ID" value="AJI44018.1"/>
    <property type="molecule type" value="mRNA"/>
</dbReference>
<gene>
    <name evidence="10" type="primary">PIN1</name>
</gene>
<keyword evidence="5 8" id="KW-1133">Transmembrane helix</keyword>
<evidence type="ECO:0000256" key="4">
    <source>
        <dbReference type="ARBA" id="ARBA00022692"/>
    </source>
</evidence>
<proteinExistence type="evidence at transcript level"/>
<dbReference type="GO" id="GO:0005783">
    <property type="term" value="C:endoplasmic reticulum"/>
    <property type="evidence" value="ECO:0007669"/>
    <property type="project" value="TreeGrafter"/>
</dbReference>
<feature type="transmembrane region" description="Helical" evidence="8">
    <location>
        <begin position="535"/>
        <end position="554"/>
    </location>
</feature>
<keyword evidence="4 8" id="KW-0812">Transmembrane</keyword>
<keyword evidence="7 8" id="KW-0927">Auxin signaling pathway</keyword>
<dbReference type="GO" id="GO:0005886">
    <property type="term" value="C:plasma membrane"/>
    <property type="evidence" value="ECO:0007669"/>
    <property type="project" value="TreeGrafter"/>
</dbReference>
<feature type="transmembrane region" description="Helical" evidence="8">
    <location>
        <begin position="132"/>
        <end position="152"/>
    </location>
</feature>
<comment type="function">
    <text evidence="8">May act as a component of the auxin efflux carrier.</text>
</comment>
<accession>A0A0H3V2K9</accession>
<evidence type="ECO:0000256" key="2">
    <source>
        <dbReference type="ARBA" id="ARBA00009177"/>
    </source>
</evidence>
<evidence type="ECO:0000313" key="10">
    <source>
        <dbReference type="EMBL" id="AJI44018.1"/>
    </source>
</evidence>
<feature type="transmembrane region" description="Helical" evidence="8">
    <location>
        <begin position="6"/>
        <end position="28"/>
    </location>
</feature>
<feature type="transmembrane region" description="Helical" evidence="8">
    <location>
        <begin position="102"/>
        <end position="120"/>
    </location>
</feature>
<comment type="caution">
    <text evidence="8">Lacks conserved residue(s) required for the propagation of feature annotation.</text>
</comment>
<evidence type="ECO:0000256" key="1">
    <source>
        <dbReference type="ARBA" id="ARBA00004141"/>
    </source>
</evidence>
<dbReference type="InterPro" id="IPR004776">
    <property type="entry name" value="Mem_transp_PIN-like"/>
</dbReference>
<evidence type="ECO:0000256" key="7">
    <source>
        <dbReference type="ARBA" id="ARBA00023294"/>
    </source>
</evidence>
<feature type="compositionally biased region" description="Basic and acidic residues" evidence="9">
    <location>
        <begin position="454"/>
        <end position="470"/>
    </location>
</feature>
<dbReference type="Pfam" id="PF03547">
    <property type="entry name" value="Mem_trans"/>
    <property type="match status" value="1"/>
</dbReference>
<dbReference type="AlphaFoldDB" id="A0A0H3V2K9"/>
<comment type="subcellular location">
    <subcellularLocation>
        <location evidence="1 8">Membrane</location>
        <topology evidence="1 8">Multi-pass membrane protein</topology>
    </subcellularLocation>
</comment>
<dbReference type="GO" id="GO:0009926">
    <property type="term" value="P:auxin polar transport"/>
    <property type="evidence" value="ECO:0007669"/>
    <property type="project" value="TreeGrafter"/>
</dbReference>
<dbReference type="GO" id="GO:0009734">
    <property type="term" value="P:auxin-activated signaling pathway"/>
    <property type="evidence" value="ECO:0007669"/>
    <property type="project" value="UniProtKB-UniRule"/>
</dbReference>
<evidence type="ECO:0000256" key="6">
    <source>
        <dbReference type="ARBA" id="ARBA00023136"/>
    </source>
</evidence>
<evidence type="ECO:0000256" key="8">
    <source>
        <dbReference type="RuleBase" id="RU362108"/>
    </source>
</evidence>